<sequence>MKKIYYVVMVVLASFVVFSCTDADSLLDKEDVGVLYEKDVFTNPTYAAYFVNDIYYKMPGSGYQPASGFGGAYLDCATDNGEARPLTSDAHDFNNGNWNAITQPLSGAWNTDYAEIRACNKFLKYYPYIQEIQGIATRERLEYLKAQVVCLRAMYYADLLRNYGGIPIVTYVIDDKYDPILTAPRNTFEECVEFIVSQCDTVSILFGSINVSSVEKDSYGRVNADVALALKAKVLTMVASPLFNRPPNYPQYDSNDPNLRYWRYPDYKIERWERAAKACKTVIDLNKYDVYRQKTGAKSAYETYFVTRHTPEETILPFLRGPSNEIYFNNLPFEFMLVSGRGVPVCYNLPTQDLVEAYEMKNGMLPDQPNSGYRPLYPFSNRDPRLEATIWHDESVFYGVQFQTWRRDVTSDKIGGKHYITGYSRTGFFLRKYMDIDQNPSASGASLPNCYPVIRYADILLCYAEALNEYYDSPGAVPEDQVRWAIDKVRSRAEMPSVDVTFANRGWAFTQENIRKLIRNERRVEFAFEEYRFWDIRRWMIGTETQKEAHELDIVLEDDDKTKRYTVKPIEKRVYEDKMNLMPIPQNEINRNANLVQNWGWSPVAIN</sequence>
<dbReference type="InterPro" id="IPR012944">
    <property type="entry name" value="SusD_RagB_dom"/>
</dbReference>
<gene>
    <name evidence="7" type="ORF">EZS27_007616</name>
</gene>
<feature type="domain" description="RagB/SusD" evidence="5">
    <location>
        <begin position="350"/>
        <end position="601"/>
    </location>
</feature>
<dbReference type="GO" id="GO:0009279">
    <property type="term" value="C:cell outer membrane"/>
    <property type="evidence" value="ECO:0007669"/>
    <property type="project" value="UniProtKB-SubCell"/>
</dbReference>
<dbReference type="InterPro" id="IPR033985">
    <property type="entry name" value="SusD-like_N"/>
</dbReference>
<evidence type="ECO:0000313" key="7">
    <source>
        <dbReference type="EMBL" id="KAA6344785.1"/>
    </source>
</evidence>
<dbReference type="Pfam" id="PF07980">
    <property type="entry name" value="SusD_RagB"/>
    <property type="match status" value="1"/>
</dbReference>
<keyword evidence="3" id="KW-0472">Membrane</keyword>
<comment type="caution">
    <text evidence="7">The sequence shown here is derived from an EMBL/GenBank/DDBJ whole genome shotgun (WGS) entry which is preliminary data.</text>
</comment>
<keyword evidence="2" id="KW-0732">Signal</keyword>
<dbReference type="PROSITE" id="PS51257">
    <property type="entry name" value="PROKAR_LIPOPROTEIN"/>
    <property type="match status" value="1"/>
</dbReference>
<protein>
    <submittedName>
        <fullName evidence="7">RagB/SusD family nutrient uptake outer membrane protein</fullName>
    </submittedName>
</protein>
<name>A0A5J4SHC6_9ZZZZ</name>
<evidence type="ECO:0000256" key="4">
    <source>
        <dbReference type="ARBA" id="ARBA00023237"/>
    </source>
</evidence>
<dbReference type="InterPro" id="IPR011990">
    <property type="entry name" value="TPR-like_helical_dom_sf"/>
</dbReference>
<evidence type="ECO:0000259" key="5">
    <source>
        <dbReference type="Pfam" id="PF07980"/>
    </source>
</evidence>
<proteinExistence type="predicted"/>
<feature type="domain" description="SusD-like N-terminal" evidence="6">
    <location>
        <begin position="97"/>
        <end position="205"/>
    </location>
</feature>
<dbReference type="AlphaFoldDB" id="A0A5J4SHC6"/>
<accession>A0A5J4SHC6</accession>
<evidence type="ECO:0000256" key="2">
    <source>
        <dbReference type="ARBA" id="ARBA00022729"/>
    </source>
</evidence>
<dbReference type="Pfam" id="PF14322">
    <property type="entry name" value="SusD-like_3"/>
    <property type="match status" value="1"/>
</dbReference>
<dbReference type="EMBL" id="SNRY01000200">
    <property type="protein sequence ID" value="KAA6344785.1"/>
    <property type="molecule type" value="Genomic_DNA"/>
</dbReference>
<reference evidence="7" key="1">
    <citation type="submission" date="2019-03" db="EMBL/GenBank/DDBJ databases">
        <title>Single cell metagenomics reveals metabolic interactions within the superorganism composed of flagellate Streblomastix strix and complex community of Bacteroidetes bacteria on its surface.</title>
        <authorList>
            <person name="Treitli S.C."/>
            <person name="Kolisko M."/>
            <person name="Husnik F."/>
            <person name="Keeling P."/>
            <person name="Hampl V."/>
        </authorList>
    </citation>
    <scope>NUCLEOTIDE SEQUENCE</scope>
    <source>
        <strain evidence="7">STM</strain>
    </source>
</reference>
<evidence type="ECO:0000259" key="6">
    <source>
        <dbReference type="Pfam" id="PF14322"/>
    </source>
</evidence>
<dbReference type="SUPFAM" id="SSF48452">
    <property type="entry name" value="TPR-like"/>
    <property type="match status" value="1"/>
</dbReference>
<dbReference type="Gene3D" id="1.25.40.390">
    <property type="match status" value="1"/>
</dbReference>
<evidence type="ECO:0000256" key="3">
    <source>
        <dbReference type="ARBA" id="ARBA00023136"/>
    </source>
</evidence>
<keyword evidence="4" id="KW-0998">Cell outer membrane</keyword>
<organism evidence="7">
    <name type="scientific">termite gut metagenome</name>
    <dbReference type="NCBI Taxonomy" id="433724"/>
    <lineage>
        <taxon>unclassified sequences</taxon>
        <taxon>metagenomes</taxon>
        <taxon>organismal metagenomes</taxon>
    </lineage>
</organism>
<evidence type="ECO:0000256" key="1">
    <source>
        <dbReference type="ARBA" id="ARBA00004442"/>
    </source>
</evidence>
<comment type="subcellular location">
    <subcellularLocation>
        <location evidence="1">Cell outer membrane</location>
    </subcellularLocation>
</comment>